<accession>A0A2S0UI51</accession>
<feature type="transmembrane region" description="Helical" evidence="1">
    <location>
        <begin position="233"/>
        <end position="250"/>
    </location>
</feature>
<dbReference type="KEGG" id="geh:HYN69_02215"/>
<dbReference type="GO" id="GO:0000271">
    <property type="term" value="P:polysaccharide biosynthetic process"/>
    <property type="evidence" value="ECO:0007669"/>
    <property type="project" value="TreeGrafter"/>
</dbReference>
<feature type="transmembrane region" description="Helical" evidence="1">
    <location>
        <begin position="174"/>
        <end position="195"/>
    </location>
</feature>
<evidence type="ECO:0000313" key="3">
    <source>
        <dbReference type="EMBL" id="AWB47479.1"/>
    </source>
</evidence>
<dbReference type="EMBL" id="CP028918">
    <property type="protein sequence ID" value="AWB47479.1"/>
    <property type="molecule type" value="Genomic_DNA"/>
</dbReference>
<feature type="transmembrane region" description="Helical" evidence="1">
    <location>
        <begin position="256"/>
        <end position="274"/>
    </location>
</feature>
<dbReference type="Proteomes" id="UP000244496">
    <property type="component" value="Chromosome"/>
</dbReference>
<dbReference type="InterPro" id="IPR050879">
    <property type="entry name" value="Acyltransferase_3"/>
</dbReference>
<reference evidence="3 4" key="1">
    <citation type="submission" date="2018-04" db="EMBL/GenBank/DDBJ databases">
        <title>Genome sequencing of Gemmobacter.</title>
        <authorList>
            <person name="Yi H."/>
            <person name="Baek M.-G."/>
        </authorList>
    </citation>
    <scope>NUCLEOTIDE SEQUENCE [LARGE SCALE GENOMIC DNA]</scope>
    <source>
        <strain evidence="3 4">HYN0069</strain>
    </source>
</reference>
<keyword evidence="4" id="KW-1185">Reference proteome</keyword>
<gene>
    <name evidence="3" type="ORF">HYN69_02215</name>
</gene>
<dbReference type="PANTHER" id="PTHR23028">
    <property type="entry name" value="ACETYLTRANSFERASE"/>
    <property type="match status" value="1"/>
</dbReference>
<feature type="transmembrane region" description="Helical" evidence="1">
    <location>
        <begin position="201"/>
        <end position="221"/>
    </location>
</feature>
<dbReference type="GO" id="GO:0016020">
    <property type="term" value="C:membrane"/>
    <property type="evidence" value="ECO:0007669"/>
    <property type="project" value="TreeGrafter"/>
</dbReference>
<feature type="transmembrane region" description="Helical" evidence="1">
    <location>
        <begin position="41"/>
        <end position="61"/>
    </location>
</feature>
<dbReference type="Pfam" id="PF01757">
    <property type="entry name" value="Acyl_transf_3"/>
    <property type="match status" value="1"/>
</dbReference>
<evidence type="ECO:0000259" key="2">
    <source>
        <dbReference type="Pfam" id="PF01757"/>
    </source>
</evidence>
<protein>
    <recommendedName>
        <fullName evidence="2">Acyltransferase 3 domain-containing protein</fullName>
    </recommendedName>
</protein>
<dbReference type="GO" id="GO:0016747">
    <property type="term" value="F:acyltransferase activity, transferring groups other than amino-acyl groups"/>
    <property type="evidence" value="ECO:0007669"/>
    <property type="project" value="InterPro"/>
</dbReference>
<dbReference type="RefSeq" id="WP_108434306.1">
    <property type="nucleotide sequence ID" value="NZ_CP028918.1"/>
</dbReference>
<dbReference type="AlphaFoldDB" id="A0A2S0UI51"/>
<feature type="transmembrane region" description="Helical" evidence="1">
    <location>
        <begin position="318"/>
        <end position="339"/>
    </location>
</feature>
<evidence type="ECO:0000313" key="4">
    <source>
        <dbReference type="Proteomes" id="UP000244496"/>
    </source>
</evidence>
<organism evidence="3 4">
    <name type="scientific">Paragemmobacter aquarius</name>
    <dbReference type="NCBI Taxonomy" id="2169400"/>
    <lineage>
        <taxon>Bacteria</taxon>
        <taxon>Pseudomonadati</taxon>
        <taxon>Pseudomonadota</taxon>
        <taxon>Alphaproteobacteria</taxon>
        <taxon>Rhodobacterales</taxon>
        <taxon>Paracoccaceae</taxon>
        <taxon>Paragemmobacter</taxon>
    </lineage>
</organism>
<keyword evidence="1" id="KW-1133">Transmembrane helix</keyword>
<proteinExistence type="predicted"/>
<dbReference type="PANTHER" id="PTHR23028:SF53">
    <property type="entry name" value="ACYL_TRANSF_3 DOMAIN-CONTAINING PROTEIN"/>
    <property type="match status" value="1"/>
</dbReference>
<feature type="transmembrane region" description="Helical" evidence="1">
    <location>
        <begin position="81"/>
        <end position="98"/>
    </location>
</feature>
<evidence type="ECO:0000256" key="1">
    <source>
        <dbReference type="SAM" id="Phobius"/>
    </source>
</evidence>
<feature type="transmembrane region" description="Helical" evidence="1">
    <location>
        <begin position="286"/>
        <end position="312"/>
    </location>
</feature>
<dbReference type="OrthoDB" id="9796461at2"/>
<sequence>MFPYINLVRFAAAFWVLIFHAQLHFGDIAALGVVGPIIGQGVLAMSLFFMLSGFILSYRYLEFTEVGSWRAFYKARLRKLYPVYFFMGVVTIATLASPPEGLALVGGWGYYVWLLFVIFLFVFCLQAWFPVYFDVWNFGGSWSLSAEAFFYLLFPSLRNALGAAEDRILVRVIYGAPVVVLALYAVLIACLGSAVSPLVFYMLPIFRMPEFILGIAGYCYFVERKAGLGNFRIVCVLCLIAGVYFVYRIGDLPGGTEYGALFVVPFLFLMVKLARPHEMPRTASLIFDYLGSVSYCLYIVQFGTVPLMVLLFDGFSVGTKWVCFIAANSVLAVLLHHLVERPANLALHRASRVANA</sequence>
<keyword evidence="1" id="KW-0472">Membrane</keyword>
<keyword evidence="1" id="KW-0812">Transmembrane</keyword>
<dbReference type="InterPro" id="IPR002656">
    <property type="entry name" value="Acyl_transf_3_dom"/>
</dbReference>
<name>A0A2S0UI51_9RHOB</name>
<feature type="transmembrane region" description="Helical" evidence="1">
    <location>
        <begin position="12"/>
        <end position="34"/>
    </location>
</feature>
<feature type="domain" description="Acyltransferase 3" evidence="2">
    <location>
        <begin position="3"/>
        <end position="335"/>
    </location>
</feature>
<feature type="transmembrane region" description="Helical" evidence="1">
    <location>
        <begin position="110"/>
        <end position="129"/>
    </location>
</feature>